<name>A0A1S1YS97_FLAPC</name>
<feature type="signal peptide" evidence="1">
    <location>
        <begin position="1"/>
        <end position="20"/>
    </location>
</feature>
<dbReference type="InterPro" id="IPR052025">
    <property type="entry name" value="Xyloglucanase_GH74"/>
</dbReference>
<dbReference type="STRING" id="915059.NH26_20010"/>
<comment type="caution">
    <text evidence="2">The sequence shown here is derived from an EMBL/GenBank/DDBJ whole genome shotgun (WGS) entry which is preliminary data.</text>
</comment>
<evidence type="ECO:0000313" key="3">
    <source>
        <dbReference type="Proteomes" id="UP000179797"/>
    </source>
</evidence>
<reference evidence="2 3" key="1">
    <citation type="journal article" date="2012" name="Int. J. Syst. Evol. Microbiol.">
        <title>Flammeovirga pacifica sp. nov., isolated from deep-sea sediment.</title>
        <authorList>
            <person name="Xu H."/>
            <person name="Fu Y."/>
            <person name="Yang N."/>
            <person name="Ding Z."/>
            <person name="Lai Q."/>
            <person name="Zeng R."/>
        </authorList>
    </citation>
    <scope>NUCLEOTIDE SEQUENCE [LARGE SCALE GENOMIC DNA]</scope>
    <source>
        <strain evidence="3">DSM 24597 / LMG 26175 / WPAGA1</strain>
    </source>
</reference>
<evidence type="ECO:0000256" key="1">
    <source>
        <dbReference type="SAM" id="SignalP"/>
    </source>
</evidence>
<proteinExistence type="predicted"/>
<dbReference type="SUPFAM" id="SSF110296">
    <property type="entry name" value="Oligoxyloglucan reducing end-specific cellobiohydrolase"/>
    <property type="match status" value="2"/>
</dbReference>
<sequence>MKTSHYLQIFLLFIISPAYSQWVSINPGAGGQVQDVVCDPTTVGVLYVPSDMEGVYKSSDNGEHWHMTGKLVNNRVYSVAVNYNDPNLLYVGTLNGLQTSKNGGDNYSFIKSSKGKSFGEIKVNPNNTSQIVAAVGWRDDYDFCHFFGDTKNGFIELFISNDKGDSWARKKVNINEVNDKNIFTVTFHPTNKDICIIGASDGIYISEDNLQSFQKLVAPEESIQCRGVSLSPDGKILYAAYAHDEKKGYPYAMALTKKDWIRLDNGNGEKLPMRNWWYPEVDPRSSSKKHHLLIALEGNRDGLFETTLEWDKDELVSYKHSIIWQGVEGYDFGWDMADPNPRFAHYTPITWNRAIWSTTNENFFEGIYTNENKYLWRNKYSKPHLDNIVEFNGKKYPTYSSRGTESTYTYDLLIHKNYILQAQGDNGLMESWDGGVSWSNLQHRQDTTLNLSDVQACVLAKIDGKDAVVVQATGGYGGRAVNGKLYYKILEHYSPKDKWVFLGGGKHQVLDLPDGVFREINVDPNHPERLYVFSTNHGLYLIDDLTLAIKDPSYKAQKISNGIANKALTAKTIQVDLNNENIVYFTGTSGQTGVYKGEKKGDDWKWSRVYKGGSWEAEVVAWDRDGQTFLVYQGEPCNSGCDYVVALSKDGGKSWENILTKPQAIDIRGNKNDEWYPYIKDDYVFQSKGGLAAVDDIIIANYYNHKHQNGWGIFLGKINTKGKINWTDISDDLHYIGLTNSRIVKKKDGLYFYISTPGAGAWYRKIENELIN</sequence>
<feature type="chain" id="PRO_5010178392" description="Sortilin N-terminal domain-containing protein" evidence="1">
    <location>
        <begin position="21"/>
        <end position="772"/>
    </location>
</feature>
<dbReference type="AlphaFoldDB" id="A0A1S1YS97"/>
<dbReference type="PANTHER" id="PTHR43739:SF5">
    <property type="entry name" value="EXO-ALPHA-SIALIDASE"/>
    <property type="match status" value="1"/>
</dbReference>
<organism evidence="2 3">
    <name type="scientific">Flammeovirga pacifica</name>
    <dbReference type="NCBI Taxonomy" id="915059"/>
    <lineage>
        <taxon>Bacteria</taxon>
        <taxon>Pseudomonadati</taxon>
        <taxon>Bacteroidota</taxon>
        <taxon>Cytophagia</taxon>
        <taxon>Cytophagales</taxon>
        <taxon>Flammeovirgaceae</taxon>
        <taxon>Flammeovirga</taxon>
    </lineage>
</organism>
<protein>
    <recommendedName>
        <fullName evidence="4">Sortilin N-terminal domain-containing protein</fullName>
    </recommendedName>
</protein>
<dbReference type="Proteomes" id="UP000179797">
    <property type="component" value="Unassembled WGS sequence"/>
</dbReference>
<dbReference type="GO" id="GO:0010411">
    <property type="term" value="P:xyloglucan metabolic process"/>
    <property type="evidence" value="ECO:0007669"/>
    <property type="project" value="TreeGrafter"/>
</dbReference>
<evidence type="ECO:0000313" key="2">
    <source>
        <dbReference type="EMBL" id="OHX63899.1"/>
    </source>
</evidence>
<dbReference type="RefSeq" id="WP_052431750.1">
    <property type="nucleotide sequence ID" value="NZ_JRYR02000002.1"/>
</dbReference>
<dbReference type="InterPro" id="IPR015943">
    <property type="entry name" value="WD40/YVTN_repeat-like_dom_sf"/>
</dbReference>
<gene>
    <name evidence="2" type="ORF">NH26_20010</name>
</gene>
<dbReference type="OrthoDB" id="9757809at2"/>
<dbReference type="PANTHER" id="PTHR43739">
    <property type="entry name" value="XYLOGLUCANASE (EUROFUNG)"/>
    <property type="match status" value="1"/>
</dbReference>
<dbReference type="EMBL" id="JRYR02000002">
    <property type="protein sequence ID" value="OHX63899.1"/>
    <property type="molecule type" value="Genomic_DNA"/>
</dbReference>
<keyword evidence="1" id="KW-0732">Signal</keyword>
<evidence type="ECO:0008006" key="4">
    <source>
        <dbReference type="Google" id="ProtNLM"/>
    </source>
</evidence>
<dbReference type="Gene3D" id="2.130.10.10">
    <property type="entry name" value="YVTN repeat-like/Quinoprotein amine dehydrogenase"/>
    <property type="match status" value="2"/>
</dbReference>
<keyword evidence="3" id="KW-1185">Reference proteome</keyword>
<accession>A0A1S1YS97</accession>